<dbReference type="Gene3D" id="2.60.40.1120">
    <property type="entry name" value="Carboxypeptidase-like, regulatory domain"/>
    <property type="match status" value="1"/>
</dbReference>
<evidence type="ECO:0000256" key="9">
    <source>
        <dbReference type="RuleBase" id="RU003357"/>
    </source>
</evidence>
<dbReference type="Pfam" id="PF07715">
    <property type="entry name" value="Plug"/>
    <property type="match status" value="1"/>
</dbReference>
<evidence type="ECO:0000256" key="10">
    <source>
        <dbReference type="SAM" id="SignalP"/>
    </source>
</evidence>
<evidence type="ECO:0000256" key="4">
    <source>
        <dbReference type="ARBA" id="ARBA00022692"/>
    </source>
</evidence>
<feature type="signal peptide" evidence="10">
    <location>
        <begin position="1"/>
        <end position="27"/>
    </location>
</feature>
<dbReference type="GO" id="GO:0044718">
    <property type="term" value="P:siderophore transmembrane transport"/>
    <property type="evidence" value="ECO:0007669"/>
    <property type="project" value="TreeGrafter"/>
</dbReference>
<evidence type="ECO:0000313" key="13">
    <source>
        <dbReference type="EMBL" id="SCM59295.1"/>
    </source>
</evidence>
<evidence type="ECO:0000256" key="3">
    <source>
        <dbReference type="ARBA" id="ARBA00022452"/>
    </source>
</evidence>
<dbReference type="InterPro" id="IPR000531">
    <property type="entry name" value="Beta-barrel_TonB"/>
</dbReference>
<evidence type="ECO:0000259" key="12">
    <source>
        <dbReference type="Pfam" id="PF07715"/>
    </source>
</evidence>
<evidence type="ECO:0000256" key="8">
    <source>
        <dbReference type="PROSITE-ProRule" id="PRU01360"/>
    </source>
</evidence>
<dbReference type="InterPro" id="IPR039426">
    <property type="entry name" value="TonB-dep_rcpt-like"/>
</dbReference>
<dbReference type="PROSITE" id="PS52016">
    <property type="entry name" value="TONB_DEPENDENT_REC_3"/>
    <property type="match status" value="1"/>
</dbReference>
<keyword evidence="2 8" id="KW-0813">Transport</keyword>
<dbReference type="EMBL" id="LT608328">
    <property type="protein sequence ID" value="SCM59295.1"/>
    <property type="molecule type" value="Genomic_DNA"/>
</dbReference>
<keyword evidence="4 8" id="KW-0812">Transmembrane</keyword>
<gene>
    <name evidence="13" type="primary">btuB 3</name>
    <name evidence="13" type="ORF">ING2E5A_2498</name>
</gene>
<organism evidence="13 14">
    <name type="scientific">Petrimonas mucosa</name>
    <dbReference type="NCBI Taxonomy" id="1642646"/>
    <lineage>
        <taxon>Bacteria</taxon>
        <taxon>Pseudomonadati</taxon>
        <taxon>Bacteroidota</taxon>
        <taxon>Bacteroidia</taxon>
        <taxon>Bacteroidales</taxon>
        <taxon>Dysgonomonadaceae</taxon>
        <taxon>Petrimonas</taxon>
    </lineage>
</organism>
<dbReference type="Gene3D" id="2.170.130.10">
    <property type="entry name" value="TonB-dependent receptor, plug domain"/>
    <property type="match status" value="1"/>
</dbReference>
<dbReference type="Proteomes" id="UP000178485">
    <property type="component" value="Chromosome i"/>
</dbReference>
<dbReference type="STRING" id="1642646.ING2E5A_2498"/>
<evidence type="ECO:0000256" key="5">
    <source>
        <dbReference type="ARBA" id="ARBA00023077"/>
    </source>
</evidence>
<protein>
    <submittedName>
        <fullName evidence="13">Vitamin B12 transporter BtuB</fullName>
    </submittedName>
</protein>
<proteinExistence type="inferred from homology"/>
<feature type="domain" description="TonB-dependent receptor-like beta-barrel" evidence="11">
    <location>
        <begin position="375"/>
        <end position="763"/>
    </location>
</feature>
<name>A0A1G4G9W9_9BACT</name>
<evidence type="ECO:0000259" key="11">
    <source>
        <dbReference type="Pfam" id="PF00593"/>
    </source>
</evidence>
<keyword evidence="10" id="KW-0732">Signal</keyword>
<keyword evidence="7 8" id="KW-0998">Cell outer membrane</keyword>
<evidence type="ECO:0000256" key="1">
    <source>
        <dbReference type="ARBA" id="ARBA00004571"/>
    </source>
</evidence>
<dbReference type="KEGG" id="pmuc:ING2E5A_2498"/>
<keyword evidence="14" id="KW-1185">Reference proteome</keyword>
<feature type="domain" description="TonB-dependent receptor plug" evidence="12">
    <location>
        <begin position="129"/>
        <end position="234"/>
    </location>
</feature>
<dbReference type="InterPro" id="IPR037066">
    <property type="entry name" value="Plug_dom_sf"/>
</dbReference>
<keyword evidence="5 9" id="KW-0798">TonB box</keyword>
<reference evidence="13 14" key="1">
    <citation type="submission" date="2016-08" db="EMBL/GenBank/DDBJ databases">
        <authorList>
            <person name="Seilhamer J.J."/>
        </authorList>
    </citation>
    <scope>NUCLEOTIDE SEQUENCE [LARGE SCALE GENOMIC DNA]</scope>
    <source>
        <strain evidence="13">ING2-E5A</strain>
    </source>
</reference>
<dbReference type="InterPro" id="IPR036942">
    <property type="entry name" value="Beta-barrel_TonB_sf"/>
</dbReference>
<comment type="subcellular location">
    <subcellularLocation>
        <location evidence="1 8">Cell outer membrane</location>
        <topology evidence="1 8">Multi-pass membrane protein</topology>
    </subcellularLocation>
</comment>
<dbReference type="PANTHER" id="PTHR30069">
    <property type="entry name" value="TONB-DEPENDENT OUTER MEMBRANE RECEPTOR"/>
    <property type="match status" value="1"/>
</dbReference>
<keyword evidence="6 8" id="KW-0472">Membrane</keyword>
<keyword evidence="3 8" id="KW-1134">Transmembrane beta strand</keyword>
<dbReference type="Pfam" id="PF00593">
    <property type="entry name" value="TonB_dep_Rec_b-barrel"/>
    <property type="match status" value="1"/>
</dbReference>
<accession>A0A1G4G9W9</accession>
<dbReference type="Pfam" id="PF13715">
    <property type="entry name" value="CarbopepD_reg_2"/>
    <property type="match status" value="1"/>
</dbReference>
<dbReference type="AlphaFoldDB" id="A0A1G4G9W9"/>
<evidence type="ECO:0000313" key="14">
    <source>
        <dbReference type="Proteomes" id="UP000178485"/>
    </source>
</evidence>
<dbReference type="PANTHER" id="PTHR30069:SF57">
    <property type="entry name" value="TONB-DEPENDENT RECEPTOR"/>
    <property type="match status" value="1"/>
</dbReference>
<evidence type="ECO:0000256" key="6">
    <source>
        <dbReference type="ARBA" id="ARBA00023136"/>
    </source>
</evidence>
<dbReference type="SUPFAM" id="SSF56935">
    <property type="entry name" value="Porins"/>
    <property type="match status" value="1"/>
</dbReference>
<dbReference type="SUPFAM" id="SSF49464">
    <property type="entry name" value="Carboxypeptidase regulatory domain-like"/>
    <property type="match status" value="1"/>
</dbReference>
<dbReference type="InterPro" id="IPR008969">
    <property type="entry name" value="CarboxyPept-like_regulatory"/>
</dbReference>
<evidence type="ECO:0000256" key="2">
    <source>
        <dbReference type="ARBA" id="ARBA00022448"/>
    </source>
</evidence>
<sequence length="800" mass="89183">MQLNKMKKSTPFIISAVLWLSLHPLFAQKTDANIFGDVKSNGVHIPFVTIALKGTSIGTTTDNTGHYMLTNLPVGKQTLVAQCVGYKPQEKVIEIEAGKSVEINFEIEEEIMYLNDVVVTGTRTFKRRTETPVVVNILDNKSLNAVQACNISEGLRFQPGLRVETDCQTCSYTQLRMNGLGGGYSQILINGRPVFSPLIGLYGMEQIPSNMVERIEVVRGGGSALYGSSAIGGTVNVITQIPTKPGYEVSLTTNSINGEAADNVLTANTTMLSANGKAGVSLFANRRVRDFYDHPGITLGEDGSIIGEKDNFSELPALESNSFGGNLIFTPTYNQKLEANFTSLYEYRYGGEMTKKEAHLAKQSEERTHNILMGGLDYQINFNHDNSSLISYMAGQKTRRNHYTGLYPVSSDFDTSEEFAEAERNHLEDPPYGYTRNYTLQGGVQLNHRLDYFIGGTNVLTAGAEYLLDDIQDSIPHYRYGTDQTTKNAALFLQSDWKISNTFTLLTGIRGDKHNFIEHIILSPRASILYRLKNYTQFRFTWGTGFRAPQAFDTDMHIAFAGGGISRISLAPNLKEERSNSFSGSVNFDKATENYIYGFTLEGFYTRLNDAFHLQPVGKDEFGEQFEKQNGPGATVKGATLEVRGNYRQKVQLESGFTWQKSLHSEAVENIEGLEPKREFLRTPDRYGYAILSLFPVKNLNVSISTLYTGKMILAKFSPNTTLQSNEYRTSPSFTEISAKVGYTFALPFLESGLELFAGVKNIGNFYQDDFDNYRNRDSNYVWGPGLPRTIYMGIKVMAL</sequence>
<dbReference type="Gene3D" id="2.40.170.20">
    <property type="entry name" value="TonB-dependent receptor, beta-barrel domain"/>
    <property type="match status" value="1"/>
</dbReference>
<dbReference type="GO" id="GO:0015344">
    <property type="term" value="F:siderophore uptake transmembrane transporter activity"/>
    <property type="evidence" value="ECO:0007669"/>
    <property type="project" value="TreeGrafter"/>
</dbReference>
<feature type="chain" id="PRO_5009604011" evidence="10">
    <location>
        <begin position="28"/>
        <end position="800"/>
    </location>
</feature>
<dbReference type="InterPro" id="IPR012910">
    <property type="entry name" value="Plug_dom"/>
</dbReference>
<dbReference type="GO" id="GO:0009279">
    <property type="term" value="C:cell outer membrane"/>
    <property type="evidence" value="ECO:0007669"/>
    <property type="project" value="UniProtKB-SubCell"/>
</dbReference>
<evidence type="ECO:0000256" key="7">
    <source>
        <dbReference type="ARBA" id="ARBA00023237"/>
    </source>
</evidence>
<comment type="similarity">
    <text evidence="8 9">Belongs to the TonB-dependent receptor family.</text>
</comment>